<organism evidence="3 4">
    <name type="scientific">Catenulispora pinistramenti</name>
    <dbReference type="NCBI Taxonomy" id="2705254"/>
    <lineage>
        <taxon>Bacteria</taxon>
        <taxon>Bacillati</taxon>
        <taxon>Actinomycetota</taxon>
        <taxon>Actinomycetes</taxon>
        <taxon>Catenulisporales</taxon>
        <taxon>Catenulisporaceae</taxon>
        <taxon>Catenulispora</taxon>
    </lineage>
</organism>
<evidence type="ECO:0008006" key="5">
    <source>
        <dbReference type="Google" id="ProtNLM"/>
    </source>
</evidence>
<dbReference type="RefSeq" id="WP_212008675.1">
    <property type="nucleotide sequence ID" value="NZ_JAAFYZ010000022.1"/>
</dbReference>
<gene>
    <name evidence="3" type="ORF">KGQ19_09320</name>
</gene>
<proteinExistence type="predicted"/>
<feature type="region of interest" description="Disordered" evidence="1">
    <location>
        <begin position="24"/>
        <end position="91"/>
    </location>
</feature>
<accession>A0ABS5KM11</accession>
<evidence type="ECO:0000256" key="2">
    <source>
        <dbReference type="SAM" id="SignalP"/>
    </source>
</evidence>
<comment type="caution">
    <text evidence="3">The sequence shown here is derived from an EMBL/GenBank/DDBJ whole genome shotgun (WGS) entry which is preliminary data.</text>
</comment>
<feature type="compositionally biased region" description="Low complexity" evidence="1">
    <location>
        <begin position="24"/>
        <end position="84"/>
    </location>
</feature>
<feature type="chain" id="PRO_5046150302" description="PknH-like extracellular domain-containing protein" evidence="2">
    <location>
        <begin position="24"/>
        <end position="293"/>
    </location>
</feature>
<keyword evidence="2" id="KW-0732">Signal</keyword>
<sequence>MNVKVPVALAILAVSAVGVSACASSPSKSAASTPAGADTGSTSATSDLAATTSATSATSSSSSSAASSTSSPAGTPATSSSATSHGPVRTDIPAGAMLAQSDLARPTRGIWTSSGLDQNTPGQQVLDPDNCDPILRPQAPDPRYPHNPAWANMRSSMWTGANNAQVSESVITYTSAAAAGQDLATHKSWIANCAARFQWTDQPSRAVITTAALDGVSDAYGIRVVMYPPDQPASVAKVEAYDYMAVILRGNSLTVLNVSDGASDSTKAQDPGSTAFGHDVQAAASKLAATFAQ</sequence>
<evidence type="ECO:0000256" key="1">
    <source>
        <dbReference type="SAM" id="MobiDB-lite"/>
    </source>
</evidence>
<feature type="signal peptide" evidence="2">
    <location>
        <begin position="1"/>
        <end position="23"/>
    </location>
</feature>
<evidence type="ECO:0000313" key="4">
    <source>
        <dbReference type="Proteomes" id="UP000730482"/>
    </source>
</evidence>
<evidence type="ECO:0000313" key="3">
    <source>
        <dbReference type="EMBL" id="MBS2547070.1"/>
    </source>
</evidence>
<dbReference type="PROSITE" id="PS51257">
    <property type="entry name" value="PROKAR_LIPOPROTEIN"/>
    <property type="match status" value="1"/>
</dbReference>
<dbReference type="Proteomes" id="UP000730482">
    <property type="component" value="Unassembled WGS sequence"/>
</dbReference>
<feature type="compositionally biased region" description="Polar residues" evidence="1">
    <location>
        <begin position="110"/>
        <end position="123"/>
    </location>
</feature>
<name>A0ABS5KM11_9ACTN</name>
<protein>
    <recommendedName>
        <fullName evidence="5">PknH-like extracellular domain-containing protein</fullName>
    </recommendedName>
</protein>
<feature type="region of interest" description="Disordered" evidence="1">
    <location>
        <begin position="109"/>
        <end position="145"/>
    </location>
</feature>
<reference evidence="3 4" key="1">
    <citation type="submission" date="2020-02" db="EMBL/GenBank/DDBJ databases">
        <title>Acidophilic actinobacteria isolated from forest soil.</title>
        <authorList>
            <person name="Golinska P."/>
        </authorList>
    </citation>
    <scope>NUCLEOTIDE SEQUENCE [LARGE SCALE GENOMIC DNA]</scope>
    <source>
        <strain evidence="3 4">NL8</strain>
    </source>
</reference>
<keyword evidence="4" id="KW-1185">Reference proteome</keyword>
<dbReference type="EMBL" id="JAAFYZ010000022">
    <property type="protein sequence ID" value="MBS2547070.1"/>
    <property type="molecule type" value="Genomic_DNA"/>
</dbReference>